<reference evidence="3 4" key="1">
    <citation type="submission" date="2015-09" db="EMBL/GenBank/DDBJ databases">
        <title>Identification and resolution of microdiversity through metagenomic sequencing of parallel consortia.</title>
        <authorList>
            <person name="Nelson W.C."/>
            <person name="Romine M.F."/>
            <person name="Lindemann S.R."/>
        </authorList>
    </citation>
    <scope>NUCLEOTIDE SEQUENCE [LARGE SCALE GENOMIC DNA]</scope>
    <source>
        <strain evidence="3">HL-91</strain>
    </source>
</reference>
<keyword evidence="1" id="KW-1133">Transmembrane helix</keyword>
<evidence type="ECO:0000313" key="5">
    <source>
        <dbReference type="Proteomes" id="UP000182045"/>
    </source>
</evidence>
<gene>
    <name evidence="2" type="ORF">Ga0058931_0983</name>
    <name evidence="3" type="ORF">HLUCCA05_09670</name>
</gene>
<reference evidence="2 5" key="2">
    <citation type="submission" date="2016-01" db="EMBL/GenBank/DDBJ databases">
        <authorList>
            <person name="Varghese N."/>
        </authorList>
    </citation>
    <scope>NUCLEOTIDE SEQUENCE [LARGE SCALE GENOMIC DNA]</scope>
    <source>
        <strain evidence="2 5">HL-91</strain>
    </source>
</reference>
<protein>
    <submittedName>
        <fullName evidence="2 3">Ceramidase</fullName>
    </submittedName>
</protein>
<sequence>MFEQVIAYCERTDFSYWSEPVNAVTNAAFVIAAVYVWPQTKGLVLGRLLAVILGMIGLGSYLWHTHATGWAGLADVLPILLFILVYIFAATRDFLGASALVAGIVTLAFFPYAFGFRAVFGGVIPGANALYASVAVLILAYGLWLRRSPTGRGLMVGAAILCASLGFRMIDDAVCASFPIGSHFMWHILNGIMLGWMILVYCRHMRAAPLAPRVPSG</sequence>
<feature type="transmembrane region" description="Helical" evidence="1">
    <location>
        <begin position="69"/>
        <end position="89"/>
    </location>
</feature>
<evidence type="ECO:0000313" key="4">
    <source>
        <dbReference type="Proteomes" id="UP000050413"/>
    </source>
</evidence>
<organism evidence="3 4">
    <name type="scientific">Roseibaca calidilacus</name>
    <dbReference type="NCBI Taxonomy" id="1666912"/>
    <lineage>
        <taxon>Bacteria</taxon>
        <taxon>Pseudomonadati</taxon>
        <taxon>Pseudomonadota</taxon>
        <taxon>Alphaproteobacteria</taxon>
        <taxon>Rhodobacterales</taxon>
        <taxon>Paracoccaceae</taxon>
        <taxon>Roseinatronobacter</taxon>
    </lineage>
</organism>
<feature type="transmembrane region" description="Helical" evidence="1">
    <location>
        <begin position="153"/>
        <end position="170"/>
    </location>
</feature>
<keyword evidence="1" id="KW-0812">Transmembrane</keyword>
<name>A0A0P7YQT2_9RHOB</name>
<dbReference type="Proteomes" id="UP000050413">
    <property type="component" value="Unassembled WGS sequence"/>
</dbReference>
<dbReference type="STRING" id="1666912.Ga0058931_0983"/>
<comment type="caution">
    <text evidence="3">The sequence shown here is derived from an EMBL/GenBank/DDBJ whole genome shotgun (WGS) entry which is preliminary data.</text>
</comment>
<accession>A0A0P7YQT2</accession>
<keyword evidence="1" id="KW-0472">Membrane</keyword>
<feature type="transmembrane region" description="Helical" evidence="1">
    <location>
        <begin position="94"/>
        <end position="114"/>
    </location>
</feature>
<evidence type="ECO:0000256" key="1">
    <source>
        <dbReference type="SAM" id="Phobius"/>
    </source>
</evidence>
<proteinExistence type="predicted"/>
<dbReference type="EMBL" id="FBYC01000004">
    <property type="protein sequence ID" value="CUX80276.1"/>
    <property type="molecule type" value="Genomic_DNA"/>
</dbReference>
<feature type="transmembrane region" description="Helical" evidence="1">
    <location>
        <begin position="44"/>
        <end position="63"/>
    </location>
</feature>
<feature type="transmembrane region" description="Helical" evidence="1">
    <location>
        <begin position="120"/>
        <end position="141"/>
    </location>
</feature>
<keyword evidence="5" id="KW-1185">Reference proteome</keyword>
<evidence type="ECO:0000313" key="2">
    <source>
        <dbReference type="EMBL" id="CUX80276.1"/>
    </source>
</evidence>
<evidence type="ECO:0000313" key="3">
    <source>
        <dbReference type="EMBL" id="KPP92652.1"/>
    </source>
</evidence>
<dbReference type="Proteomes" id="UP000182045">
    <property type="component" value="Unassembled WGS sequence"/>
</dbReference>
<dbReference type="RefSeq" id="WP_072245348.1">
    <property type="nucleotide sequence ID" value="NZ_FBYC01000004.1"/>
</dbReference>
<feature type="transmembrane region" description="Helical" evidence="1">
    <location>
        <begin position="20"/>
        <end position="37"/>
    </location>
</feature>
<feature type="transmembrane region" description="Helical" evidence="1">
    <location>
        <begin position="182"/>
        <end position="202"/>
    </location>
</feature>
<dbReference type="EMBL" id="LJSG01000011">
    <property type="protein sequence ID" value="KPP92652.1"/>
    <property type="molecule type" value="Genomic_DNA"/>
</dbReference>
<dbReference type="AlphaFoldDB" id="A0A0P7YQT2"/>
<dbReference type="OrthoDB" id="277121at2"/>